<evidence type="ECO:0000313" key="2">
    <source>
        <dbReference type="EMBL" id="QNN60001.1"/>
    </source>
</evidence>
<evidence type="ECO:0000313" key="3">
    <source>
        <dbReference type="Proteomes" id="UP000515928"/>
    </source>
</evidence>
<feature type="domain" description="N-acetyltransferase" evidence="1">
    <location>
        <begin position="3"/>
        <end position="159"/>
    </location>
</feature>
<keyword evidence="2" id="KW-0808">Transferase</keyword>
<dbReference type="InterPro" id="IPR050276">
    <property type="entry name" value="MshD_Acetyltransferase"/>
</dbReference>
<dbReference type="CDD" id="cd04301">
    <property type="entry name" value="NAT_SF"/>
    <property type="match status" value="1"/>
</dbReference>
<evidence type="ECO:0000259" key="1">
    <source>
        <dbReference type="PROSITE" id="PS51186"/>
    </source>
</evidence>
<reference evidence="2 3" key="1">
    <citation type="submission" date="2020-08" db="EMBL/GenBank/DDBJ databases">
        <title>Genome sequence of Erysipelothrix inopinata DSM 15511T.</title>
        <authorList>
            <person name="Hyun D.-W."/>
            <person name="Bae J.-W."/>
        </authorList>
    </citation>
    <scope>NUCLEOTIDE SEQUENCE [LARGE SCALE GENOMIC DNA]</scope>
    <source>
        <strain evidence="2 3">DSM 15511</strain>
    </source>
</reference>
<dbReference type="PANTHER" id="PTHR43617:SF2">
    <property type="entry name" value="UPF0039 PROTEIN SLL0451"/>
    <property type="match status" value="1"/>
</dbReference>
<dbReference type="KEGG" id="eio:H9L01_06350"/>
<dbReference type="PROSITE" id="PS51186">
    <property type="entry name" value="GNAT"/>
    <property type="match status" value="1"/>
</dbReference>
<protein>
    <submittedName>
        <fullName evidence="2">GNAT family N-acetyltransferase</fullName>
    </submittedName>
</protein>
<gene>
    <name evidence="2" type="ORF">H9L01_06350</name>
</gene>
<accession>A0A7G9RWM6</accession>
<dbReference type="GO" id="GO:0016747">
    <property type="term" value="F:acyltransferase activity, transferring groups other than amino-acyl groups"/>
    <property type="evidence" value="ECO:0007669"/>
    <property type="project" value="InterPro"/>
</dbReference>
<dbReference type="InterPro" id="IPR000182">
    <property type="entry name" value="GNAT_dom"/>
</dbReference>
<dbReference type="Gene3D" id="3.40.630.30">
    <property type="match status" value="1"/>
</dbReference>
<keyword evidence="3" id="KW-1185">Reference proteome</keyword>
<dbReference type="PANTHER" id="PTHR43617">
    <property type="entry name" value="L-AMINO ACID N-ACETYLTRANSFERASE"/>
    <property type="match status" value="1"/>
</dbReference>
<dbReference type="EMBL" id="CP060715">
    <property type="protein sequence ID" value="QNN60001.1"/>
    <property type="molecule type" value="Genomic_DNA"/>
</dbReference>
<dbReference type="Proteomes" id="UP000515928">
    <property type="component" value="Chromosome"/>
</dbReference>
<dbReference type="SUPFAM" id="SSF55729">
    <property type="entry name" value="Acyl-CoA N-acyltransferases (Nat)"/>
    <property type="match status" value="1"/>
</dbReference>
<name>A0A7G9RWM6_9FIRM</name>
<proteinExistence type="predicted"/>
<dbReference type="Pfam" id="PF00583">
    <property type="entry name" value="Acetyltransf_1"/>
    <property type="match status" value="1"/>
</dbReference>
<organism evidence="2 3">
    <name type="scientific">Erysipelothrix inopinata</name>
    <dbReference type="NCBI Taxonomy" id="225084"/>
    <lineage>
        <taxon>Bacteria</taxon>
        <taxon>Bacillati</taxon>
        <taxon>Bacillota</taxon>
        <taxon>Erysipelotrichia</taxon>
        <taxon>Erysipelotrichales</taxon>
        <taxon>Erysipelotrichaceae</taxon>
        <taxon>Erysipelothrix</taxon>
    </lineage>
</organism>
<dbReference type="InterPro" id="IPR016181">
    <property type="entry name" value="Acyl_CoA_acyltransferase"/>
</dbReference>
<sequence length="160" mass="18112">MDIKLVPITDDNVWDVYKMSVAKHQEDFVAPNDQSLIEAYVTLLKGDNVHTFAINQGDTPVGFVMLGYGAQEGDPEIAKDNYLIWRFMIDHEYQGKGYGKQALHEIIKFIKSFPNGEAKACWLSYEPENIFAKKFYASFGFKETGEICDDELVAVLSLNS</sequence>
<dbReference type="RefSeq" id="WP_187533134.1">
    <property type="nucleotide sequence ID" value="NZ_CBCSHU010000002.1"/>
</dbReference>
<dbReference type="AlphaFoldDB" id="A0A7G9RWM6"/>